<feature type="region of interest" description="Disordered" evidence="1">
    <location>
        <begin position="114"/>
        <end position="151"/>
    </location>
</feature>
<dbReference type="AlphaFoldDB" id="A0A1C4YTZ8"/>
<feature type="compositionally biased region" description="Low complexity" evidence="1">
    <location>
        <begin position="188"/>
        <end position="212"/>
    </location>
</feature>
<keyword evidence="3" id="KW-1185">Reference proteome</keyword>
<name>A0A1C4YTZ8_9ACTN</name>
<dbReference type="EMBL" id="FMCV01000012">
    <property type="protein sequence ID" value="SCF24239.1"/>
    <property type="molecule type" value="Genomic_DNA"/>
</dbReference>
<feature type="compositionally biased region" description="Low complexity" evidence="1">
    <location>
        <begin position="219"/>
        <end position="231"/>
    </location>
</feature>
<evidence type="ECO:0000313" key="3">
    <source>
        <dbReference type="Proteomes" id="UP000198551"/>
    </source>
</evidence>
<proteinExistence type="predicted"/>
<accession>A0A1C4YTZ8</accession>
<feature type="compositionally biased region" description="Basic residues" evidence="1">
    <location>
        <begin position="232"/>
        <end position="247"/>
    </location>
</feature>
<evidence type="ECO:0000256" key="1">
    <source>
        <dbReference type="SAM" id="MobiDB-lite"/>
    </source>
</evidence>
<dbReference type="Proteomes" id="UP000198551">
    <property type="component" value="Unassembled WGS sequence"/>
</dbReference>
<protein>
    <submittedName>
        <fullName evidence="2">Uncharacterized protein</fullName>
    </submittedName>
</protein>
<evidence type="ECO:0000313" key="2">
    <source>
        <dbReference type="EMBL" id="SCF24239.1"/>
    </source>
</evidence>
<gene>
    <name evidence="2" type="ORF">GA0070215_112172</name>
</gene>
<organism evidence="2 3">
    <name type="scientific">Micromonospora marina</name>
    <dbReference type="NCBI Taxonomy" id="307120"/>
    <lineage>
        <taxon>Bacteria</taxon>
        <taxon>Bacillati</taxon>
        <taxon>Actinomycetota</taxon>
        <taxon>Actinomycetes</taxon>
        <taxon>Micromonosporales</taxon>
        <taxon>Micromonosporaceae</taxon>
        <taxon>Micromonospora</taxon>
    </lineage>
</organism>
<reference evidence="3" key="1">
    <citation type="submission" date="2016-06" db="EMBL/GenBank/DDBJ databases">
        <authorList>
            <person name="Varghese N."/>
        </authorList>
    </citation>
    <scope>NUCLEOTIDE SEQUENCE [LARGE SCALE GENOMIC DNA]</scope>
    <source>
        <strain evidence="3">DSM 45555</strain>
    </source>
</reference>
<feature type="compositionally biased region" description="Basic residues" evidence="1">
    <location>
        <begin position="122"/>
        <end position="150"/>
    </location>
</feature>
<feature type="region of interest" description="Disordered" evidence="1">
    <location>
        <begin position="185"/>
        <end position="259"/>
    </location>
</feature>
<sequence length="273" mass="29596">MRYVNPRLTLPFRKDEVVSVSSPAYPDRADMPTLVDAARRGDRAAVDELVSHCLPLVYNPDPPRAGLDDTASGWDRRPAPMWRKRFARHVRDCQHCPDATNDLVPAERLLAGLALTPPPRGTRLRHHPQDAHRRHRVAGLPSRRPRRNRRSAVALSLSKTLVGVVAAAAVLGGGGLVLANYPEEPGRQPASAAAAQPSAATTAPALTPSLTTVKPSRPPCARARPPAGRRSPASHRSRPRRRRRPGRPVRPPACPPRNGDCWCCSTSGVARSG</sequence>